<dbReference type="EMBL" id="FTOT01000008">
    <property type="protein sequence ID" value="SIT20179.1"/>
    <property type="molecule type" value="Genomic_DNA"/>
</dbReference>
<dbReference type="STRING" id="1086013.SAMN05421774_10886"/>
<feature type="chain" id="PRO_5012704164" evidence="2">
    <location>
        <begin position="25"/>
        <end position="247"/>
    </location>
</feature>
<feature type="compositionally biased region" description="Basic and acidic residues" evidence="1">
    <location>
        <begin position="175"/>
        <end position="190"/>
    </location>
</feature>
<gene>
    <name evidence="3" type="ORF">SAMN05421774_10886</name>
</gene>
<evidence type="ECO:0000313" key="3">
    <source>
        <dbReference type="EMBL" id="SIT20179.1"/>
    </source>
</evidence>
<name>A0A1N7QBR6_9RHOB</name>
<organism evidence="3 4">
    <name type="scientific">Gemmobacter megaterium</name>
    <dbReference type="NCBI Taxonomy" id="1086013"/>
    <lineage>
        <taxon>Bacteria</taxon>
        <taxon>Pseudomonadati</taxon>
        <taxon>Pseudomonadota</taxon>
        <taxon>Alphaproteobacteria</taxon>
        <taxon>Rhodobacterales</taxon>
        <taxon>Paracoccaceae</taxon>
        <taxon>Gemmobacter</taxon>
    </lineage>
</organism>
<dbReference type="Proteomes" id="UP000186141">
    <property type="component" value="Unassembled WGS sequence"/>
</dbReference>
<evidence type="ECO:0000256" key="1">
    <source>
        <dbReference type="SAM" id="MobiDB-lite"/>
    </source>
</evidence>
<protein>
    <submittedName>
        <fullName evidence="3">Uncharacterized protein</fullName>
    </submittedName>
</protein>
<reference evidence="3 4" key="1">
    <citation type="submission" date="2017-01" db="EMBL/GenBank/DDBJ databases">
        <authorList>
            <person name="Mah S.A."/>
            <person name="Swanson W.J."/>
            <person name="Moy G.W."/>
            <person name="Vacquier V.D."/>
        </authorList>
    </citation>
    <scope>NUCLEOTIDE SEQUENCE [LARGE SCALE GENOMIC DNA]</scope>
    <source>
        <strain evidence="3 4">DSM 26375</strain>
    </source>
</reference>
<evidence type="ECO:0000313" key="4">
    <source>
        <dbReference type="Proteomes" id="UP000186141"/>
    </source>
</evidence>
<feature type="region of interest" description="Disordered" evidence="1">
    <location>
        <begin position="164"/>
        <end position="190"/>
    </location>
</feature>
<sequence length="247" mass="26770">MRRHFCAAATAVSFALVSPPPVFAGAISDILTAPSHGSLQGLLQKYGDNGLCRSMRRRSGGNVFAVDVLDDSALPPLRGEINRIAVTYYVPVNVLLAIASLAGAEDRKSILCISEVSGRELEASVALGHDLAGAICAKIGDSAKCEAVIKEAYRIADVIDPKPKPVPEVPQVRQSADDDTKKRPRQRNVETARRWAIRTMNDTRSCLAGVENETFELDGDCGASWDYNSRLNHYLQIIEGLPPPIYP</sequence>
<keyword evidence="4" id="KW-1185">Reference proteome</keyword>
<proteinExistence type="predicted"/>
<evidence type="ECO:0000256" key="2">
    <source>
        <dbReference type="SAM" id="SignalP"/>
    </source>
</evidence>
<dbReference type="AlphaFoldDB" id="A0A1N7QBR6"/>
<feature type="signal peptide" evidence="2">
    <location>
        <begin position="1"/>
        <end position="24"/>
    </location>
</feature>
<keyword evidence="2" id="KW-0732">Signal</keyword>
<accession>A0A1N7QBR6</accession>